<reference evidence="1 2" key="1">
    <citation type="submission" date="2011-02" db="EMBL/GenBank/DDBJ databases">
        <authorList>
            <person name="Muzny D."/>
            <person name="Qin X."/>
            <person name="Deng J."/>
            <person name="Jiang H."/>
            <person name="Liu Y."/>
            <person name="Qu J."/>
            <person name="Song X.-Z."/>
            <person name="Zhang L."/>
            <person name="Thornton R."/>
            <person name="Coyle M."/>
            <person name="Francisco L."/>
            <person name="Jackson L."/>
            <person name="Javaid M."/>
            <person name="Korchina V."/>
            <person name="Kovar C."/>
            <person name="Mata R."/>
            <person name="Mathew T."/>
            <person name="Ngo R."/>
            <person name="Nguyen L."/>
            <person name="Nguyen N."/>
            <person name="Okwuonu G."/>
            <person name="Ongeri F."/>
            <person name="Pham C."/>
            <person name="Simmons D."/>
            <person name="Wilczek-Boney K."/>
            <person name="Hale W."/>
            <person name="Jakkamsetti A."/>
            <person name="Pham P."/>
            <person name="Ruth R."/>
            <person name="San Lucas F."/>
            <person name="Warren J."/>
            <person name="Zhang J."/>
            <person name="Zhao Z."/>
            <person name="Zhou C."/>
            <person name="Zhu D."/>
            <person name="Lee S."/>
            <person name="Bess C."/>
            <person name="Blankenburg K."/>
            <person name="Forbes L."/>
            <person name="Fu Q."/>
            <person name="Gubbala S."/>
            <person name="Hirani K."/>
            <person name="Jayaseelan J.C."/>
            <person name="Lara F."/>
            <person name="Munidasa M."/>
            <person name="Palculict T."/>
            <person name="Patil S."/>
            <person name="Pu L.-L."/>
            <person name="Saada N."/>
            <person name="Tang L."/>
            <person name="Weissenberger G."/>
            <person name="Zhu Y."/>
            <person name="Hemphill L."/>
            <person name="Shang Y."/>
            <person name="Youmans B."/>
            <person name="Ayvaz T."/>
            <person name="Ross M."/>
            <person name="Santibanez J."/>
            <person name="Aqrawi P."/>
            <person name="Gross S."/>
            <person name="Joshi V."/>
            <person name="Fowler G."/>
            <person name="Nazareth L."/>
            <person name="Reid J."/>
            <person name="Worley K."/>
            <person name="Petrosino J."/>
            <person name="Highlander S."/>
            <person name="Gibbs R."/>
        </authorList>
    </citation>
    <scope>NUCLEOTIDE SEQUENCE [LARGE SCALE GENOMIC DNA]</scope>
    <source>
        <strain evidence="1 2">SK115</strain>
    </source>
</reference>
<dbReference type="EMBL" id="AEXW01000005">
    <property type="protein sequence ID" value="EGD31847.1"/>
    <property type="molecule type" value="Genomic_DNA"/>
</dbReference>
<accession>F0I812</accession>
<dbReference type="Proteomes" id="UP000003351">
    <property type="component" value="Unassembled WGS sequence"/>
</dbReference>
<dbReference type="HOGENOM" id="CLU_3222837_0_0_9"/>
<sequence>MINSKNSSITIAVLLLFFIEKLKRHKDKKKSSQLAEMICLANIN</sequence>
<protein>
    <submittedName>
        <fullName evidence="1">Uncharacterized protein</fullName>
    </submittedName>
</protein>
<gene>
    <name evidence="1" type="ORF">HMPREF9382_0801</name>
</gene>
<proteinExistence type="predicted"/>
<name>F0I812_STRSA</name>
<comment type="caution">
    <text evidence="1">The sequence shown here is derived from an EMBL/GenBank/DDBJ whole genome shotgun (WGS) entry which is preliminary data.</text>
</comment>
<dbReference type="PATRIC" id="fig|888810.3.peg.783"/>
<dbReference type="AlphaFoldDB" id="F0I812"/>
<evidence type="ECO:0000313" key="1">
    <source>
        <dbReference type="EMBL" id="EGD31847.1"/>
    </source>
</evidence>
<organism evidence="1 2">
    <name type="scientific">Streptococcus sanguinis SK115</name>
    <dbReference type="NCBI Taxonomy" id="888810"/>
    <lineage>
        <taxon>Bacteria</taxon>
        <taxon>Bacillati</taxon>
        <taxon>Bacillota</taxon>
        <taxon>Bacilli</taxon>
        <taxon>Lactobacillales</taxon>
        <taxon>Streptococcaceae</taxon>
        <taxon>Streptococcus</taxon>
    </lineage>
</organism>
<evidence type="ECO:0000313" key="2">
    <source>
        <dbReference type="Proteomes" id="UP000003351"/>
    </source>
</evidence>